<evidence type="ECO:0000313" key="13">
    <source>
        <dbReference type="EMBL" id="KAG5930375.1"/>
    </source>
</evidence>
<dbReference type="EMBL" id="SRPY01000015">
    <property type="protein sequence ID" value="KAG5930375.1"/>
    <property type="molecule type" value="Genomic_DNA"/>
</dbReference>
<evidence type="ECO:0000256" key="2">
    <source>
        <dbReference type="ARBA" id="ARBA00022512"/>
    </source>
</evidence>
<evidence type="ECO:0000256" key="6">
    <source>
        <dbReference type="ARBA" id="ARBA00022825"/>
    </source>
</evidence>
<dbReference type="PRINTS" id="PR00723">
    <property type="entry name" value="SUBTILISIN"/>
</dbReference>
<feature type="chain" id="PRO_5035454255" description="Subtilisin-like serine protease" evidence="9">
    <location>
        <begin position="25"/>
        <end position="886"/>
    </location>
</feature>
<dbReference type="InterPro" id="IPR015500">
    <property type="entry name" value="Peptidase_S8_subtilisin-rel"/>
</dbReference>
<dbReference type="GO" id="GO:0016020">
    <property type="term" value="C:membrane"/>
    <property type="evidence" value="ECO:0007669"/>
    <property type="project" value="InterPro"/>
</dbReference>
<dbReference type="PANTHER" id="PTHR43806:SF66">
    <property type="entry name" value="SERIN ENDOPEPTIDASE"/>
    <property type="match status" value="1"/>
</dbReference>
<evidence type="ECO:0000313" key="14">
    <source>
        <dbReference type="Proteomes" id="UP000811619"/>
    </source>
</evidence>
<dbReference type="PROSITE" id="PS00138">
    <property type="entry name" value="SUBTILASE_SER"/>
    <property type="match status" value="1"/>
</dbReference>
<keyword evidence="4 9" id="KW-0732">Signal</keyword>
<dbReference type="InterPro" id="IPR046450">
    <property type="entry name" value="PA_dom_sf"/>
</dbReference>
<sequence length="886" mass="94534">MVRTSLFASLLAMSASALAGGANAKVAGSNKVLGAYTFEFLKGEDISAFEKAIAEHAETRIDFNYENFRGRSVQFYDNKLAEDKLAELAALPVVKGVHPVQRFSLPKPQVKWRAQDVSGFDEATLQRRGADGQPDTFSTHVMTQVDKLRAKGITGRGVKLALIDSGVDYLHPALGGCFGKGCLVSFGEDLVGDDYRGGNQPHPGKYPMDCYGHGTHVAGIIAAQKNSFNFTGAAPDVELGMFRVFGCHGQAADDVLMAAVHKAYESGAQIISASIGENIGWSSSLLSRTVSDIVGKGVICVFSAGNSGDHGLFYPGQPASGLGVASIASYDDYEIPTVWANSTYQIDGGPEQEFGYLQSENNEWGDVMTLPIWANSLNTSVPDDACGPLPANTPDLSNYFVLLRRGDCYAWQKINNALAKGAKYFIFYNNEKPIISPNLEHVNGTIKAAAMITAETGEILINALKAGKKPAVHMVGPSKSFKYFKTVKNVESGGAVSNFSSWGPTFEMNAKPQFGAIGGNVLSTLPRSMGYYGVYSGTSMACPQAAAIMALILQVRGHVDPQVMQDLLSASANPQLFNDGSKFSDFLAPVPQQGGGLIQADDAAYATTLLSPSSLTFNDTEHFAKHLQFTLQNTGGKPATYSIRHVPAATMYTLNKSSIYPQEFPPNVAPAAATLHFSDTSITLRGGEKRNITVSANPPEGLDAALLPLWSGYITLNGTDGASLSLPYQGLTGSLRQHQLLDQAYISNSSDPSDVPPSVPANAVFILPAPGKATSQDAVPQVTVALTFGSRLLRAEVVPVKVDPQHKLSTTEVFGVQTIGQPKEFPMTYVPRGVSGYLWDGSLASGSFAPPGVYQIAILALRIFGDEKNPADWDLIKSSAISIEYQ</sequence>
<feature type="signal peptide" evidence="9">
    <location>
        <begin position="1"/>
        <end position="24"/>
    </location>
</feature>
<keyword evidence="6 8" id="KW-0720">Serine protease</keyword>
<dbReference type="InterPro" id="IPR003137">
    <property type="entry name" value="PA_domain"/>
</dbReference>
<dbReference type="InterPro" id="IPR000209">
    <property type="entry name" value="Peptidase_S8/S53_dom"/>
</dbReference>
<dbReference type="InterPro" id="IPR034187">
    <property type="entry name" value="Peptidases_S8_5"/>
</dbReference>
<evidence type="ECO:0000256" key="1">
    <source>
        <dbReference type="ARBA" id="ARBA00011073"/>
    </source>
</evidence>
<feature type="domain" description="C5a peptidase/Subtilisin-like protease SBT2-like Fn3-like" evidence="12">
    <location>
        <begin position="616"/>
        <end position="728"/>
    </location>
</feature>
<dbReference type="Proteomes" id="UP000811619">
    <property type="component" value="Unassembled WGS sequence"/>
</dbReference>
<dbReference type="SUPFAM" id="SSF52025">
    <property type="entry name" value="PA domain"/>
    <property type="match status" value="1"/>
</dbReference>
<feature type="active site" description="Charge relay system" evidence="7 8">
    <location>
        <position position="164"/>
    </location>
</feature>
<comment type="similarity">
    <text evidence="1 8">Belongs to the peptidase S8 family.</text>
</comment>
<evidence type="ECO:0000256" key="7">
    <source>
        <dbReference type="PIRSR" id="PIRSR615500-1"/>
    </source>
</evidence>
<keyword evidence="2" id="KW-0134">Cell wall</keyword>
<dbReference type="GO" id="GO:0006508">
    <property type="term" value="P:proteolysis"/>
    <property type="evidence" value="ECO:0007669"/>
    <property type="project" value="UniProtKB-KW"/>
</dbReference>
<evidence type="ECO:0000256" key="4">
    <source>
        <dbReference type="ARBA" id="ARBA00022729"/>
    </source>
</evidence>
<keyword evidence="3 8" id="KW-0645">Protease</keyword>
<evidence type="ECO:0000256" key="8">
    <source>
        <dbReference type="PROSITE-ProRule" id="PRU01240"/>
    </source>
</evidence>
<dbReference type="InterPro" id="IPR036852">
    <property type="entry name" value="Peptidase_S8/S53_dom_sf"/>
</dbReference>
<keyword evidence="2" id="KW-0964">Secreted</keyword>
<dbReference type="Gene3D" id="3.50.30.30">
    <property type="match status" value="1"/>
</dbReference>
<dbReference type="PANTHER" id="PTHR43806">
    <property type="entry name" value="PEPTIDASE S8"/>
    <property type="match status" value="1"/>
</dbReference>
<organism evidence="13 14">
    <name type="scientific">Claviceps africana</name>
    <dbReference type="NCBI Taxonomy" id="83212"/>
    <lineage>
        <taxon>Eukaryota</taxon>
        <taxon>Fungi</taxon>
        <taxon>Dikarya</taxon>
        <taxon>Ascomycota</taxon>
        <taxon>Pezizomycotina</taxon>
        <taxon>Sordariomycetes</taxon>
        <taxon>Hypocreomycetidae</taxon>
        <taxon>Hypocreales</taxon>
        <taxon>Clavicipitaceae</taxon>
        <taxon>Claviceps</taxon>
    </lineage>
</organism>
<gene>
    <name evidence="13" type="ORF">E4U42_001620</name>
</gene>
<dbReference type="CDD" id="cd07489">
    <property type="entry name" value="Peptidases_S8_5"/>
    <property type="match status" value="1"/>
</dbReference>
<dbReference type="SUPFAM" id="SSF52743">
    <property type="entry name" value="Subtilisin-like"/>
    <property type="match status" value="1"/>
</dbReference>
<dbReference type="PROSITE" id="PS51892">
    <property type="entry name" value="SUBTILASE"/>
    <property type="match status" value="1"/>
</dbReference>
<feature type="active site" description="Charge relay system" evidence="7 8">
    <location>
        <position position="539"/>
    </location>
</feature>
<keyword evidence="14" id="KW-1185">Reference proteome</keyword>
<dbReference type="CDD" id="cd02124">
    <property type="entry name" value="PA_PoS1_like"/>
    <property type="match status" value="1"/>
</dbReference>
<dbReference type="OrthoDB" id="10256524at2759"/>
<evidence type="ECO:0000256" key="9">
    <source>
        <dbReference type="SAM" id="SignalP"/>
    </source>
</evidence>
<evidence type="ECO:0000256" key="5">
    <source>
        <dbReference type="ARBA" id="ARBA00022801"/>
    </source>
</evidence>
<dbReference type="PROSITE" id="PS00137">
    <property type="entry name" value="SUBTILASE_HIS"/>
    <property type="match status" value="1"/>
</dbReference>
<name>A0A8K0NJP0_9HYPO</name>
<dbReference type="InterPro" id="IPR023828">
    <property type="entry name" value="Peptidase_S8_Ser-AS"/>
</dbReference>
<feature type="domain" description="Peptidase S8/S53" evidence="10">
    <location>
        <begin position="155"/>
        <end position="573"/>
    </location>
</feature>
<dbReference type="Pfam" id="PF02225">
    <property type="entry name" value="PA"/>
    <property type="match status" value="1"/>
</dbReference>
<feature type="domain" description="PA" evidence="11">
    <location>
        <begin position="382"/>
        <end position="459"/>
    </location>
</feature>
<evidence type="ECO:0000259" key="11">
    <source>
        <dbReference type="Pfam" id="PF02225"/>
    </source>
</evidence>
<dbReference type="Gene3D" id="3.40.50.200">
    <property type="entry name" value="Peptidase S8/S53 domain"/>
    <property type="match status" value="1"/>
</dbReference>
<proteinExistence type="inferred from homology"/>
<dbReference type="Pfam" id="PF06280">
    <property type="entry name" value="fn3_5"/>
    <property type="match status" value="1"/>
</dbReference>
<feature type="active site" description="Charge relay system" evidence="7 8">
    <location>
        <position position="213"/>
    </location>
</feature>
<accession>A0A8K0NJP0</accession>
<evidence type="ECO:0008006" key="15">
    <source>
        <dbReference type="Google" id="ProtNLM"/>
    </source>
</evidence>
<evidence type="ECO:0000259" key="10">
    <source>
        <dbReference type="Pfam" id="PF00082"/>
    </source>
</evidence>
<protein>
    <recommendedName>
        <fullName evidence="15">Subtilisin-like serine protease</fullName>
    </recommendedName>
</protein>
<reference evidence="13" key="1">
    <citation type="journal article" date="2020" name="bioRxiv">
        <title>Whole genome comparisons of ergot fungi reveals the divergence and evolution of species within the genus Claviceps are the result of varying mechanisms driving genome evolution and host range expansion.</title>
        <authorList>
            <person name="Wyka S.A."/>
            <person name="Mondo S.J."/>
            <person name="Liu M."/>
            <person name="Dettman J."/>
            <person name="Nalam V."/>
            <person name="Broders K.D."/>
        </authorList>
    </citation>
    <scope>NUCLEOTIDE SEQUENCE</scope>
    <source>
        <strain evidence="13">CCC 489</strain>
    </source>
</reference>
<dbReference type="InterPro" id="IPR010435">
    <property type="entry name" value="C5a/SBT2-like_Fn3"/>
</dbReference>
<keyword evidence="5 8" id="KW-0378">Hydrolase</keyword>
<evidence type="ECO:0000259" key="12">
    <source>
        <dbReference type="Pfam" id="PF06280"/>
    </source>
</evidence>
<comment type="caution">
    <text evidence="13">The sequence shown here is derived from an EMBL/GenBank/DDBJ whole genome shotgun (WGS) entry which is preliminary data.</text>
</comment>
<dbReference type="AlphaFoldDB" id="A0A8K0NJP0"/>
<dbReference type="InterPro" id="IPR050131">
    <property type="entry name" value="Peptidase_S8_subtilisin-like"/>
</dbReference>
<dbReference type="Pfam" id="PF00082">
    <property type="entry name" value="Peptidase_S8"/>
    <property type="match status" value="1"/>
</dbReference>
<dbReference type="InterPro" id="IPR022398">
    <property type="entry name" value="Peptidase_S8_His-AS"/>
</dbReference>
<evidence type="ECO:0000256" key="3">
    <source>
        <dbReference type="ARBA" id="ARBA00022670"/>
    </source>
</evidence>
<dbReference type="GO" id="GO:0004252">
    <property type="term" value="F:serine-type endopeptidase activity"/>
    <property type="evidence" value="ECO:0007669"/>
    <property type="project" value="UniProtKB-UniRule"/>
</dbReference>